<evidence type="ECO:0000256" key="7">
    <source>
        <dbReference type="ARBA" id="ARBA00022729"/>
    </source>
</evidence>
<dbReference type="InterPro" id="IPR045860">
    <property type="entry name" value="Snake_toxin-like_sf"/>
</dbReference>
<dbReference type="SUPFAM" id="SSF57302">
    <property type="entry name" value="Snake toxin-like"/>
    <property type="match status" value="1"/>
</dbReference>
<dbReference type="GO" id="GO:0048179">
    <property type="term" value="C:activin receptor complex"/>
    <property type="evidence" value="ECO:0007669"/>
    <property type="project" value="TreeGrafter"/>
</dbReference>
<dbReference type="GO" id="GO:0017002">
    <property type="term" value="F:activin receptor activity"/>
    <property type="evidence" value="ECO:0007669"/>
    <property type="project" value="TreeGrafter"/>
</dbReference>
<dbReference type="SUPFAM" id="SSF56112">
    <property type="entry name" value="Protein kinase-like (PK-like)"/>
    <property type="match status" value="1"/>
</dbReference>
<evidence type="ECO:0000256" key="2">
    <source>
        <dbReference type="ARBA" id="ARBA00009605"/>
    </source>
</evidence>
<feature type="region of interest" description="Disordered" evidence="14">
    <location>
        <begin position="296"/>
        <end position="315"/>
    </location>
</feature>
<evidence type="ECO:0000313" key="18">
    <source>
        <dbReference type="Proteomes" id="UP000887575"/>
    </source>
</evidence>
<protein>
    <recommendedName>
        <fullName evidence="3">receptor protein serine/threonine kinase</fullName>
        <ecNumber evidence="3">2.7.11.30</ecNumber>
    </recommendedName>
</protein>
<dbReference type="Gene3D" id="3.30.200.20">
    <property type="entry name" value="Phosphorylase Kinase, domain 1"/>
    <property type="match status" value="1"/>
</dbReference>
<dbReference type="Pfam" id="PF00069">
    <property type="entry name" value="Pkinase"/>
    <property type="match status" value="1"/>
</dbReference>
<evidence type="ECO:0000313" key="19">
    <source>
        <dbReference type="WBParaSite" id="MBELARI_LOCUS11316"/>
    </source>
</evidence>
<feature type="region of interest" description="Disordered" evidence="14">
    <location>
        <begin position="232"/>
        <end position="253"/>
    </location>
</feature>
<dbReference type="Gene3D" id="2.10.60.10">
    <property type="entry name" value="CD59"/>
    <property type="match status" value="1"/>
</dbReference>
<dbReference type="InterPro" id="IPR008271">
    <property type="entry name" value="Ser/Thr_kinase_AS"/>
</dbReference>
<evidence type="ECO:0000256" key="3">
    <source>
        <dbReference type="ARBA" id="ARBA00012401"/>
    </source>
</evidence>
<evidence type="ECO:0000256" key="9">
    <source>
        <dbReference type="ARBA" id="ARBA00022777"/>
    </source>
</evidence>
<feature type="chain" id="PRO_5042283934" description="receptor protein serine/threonine kinase" evidence="16">
    <location>
        <begin position="24"/>
        <end position="777"/>
    </location>
</feature>
<comment type="similarity">
    <text evidence="2">Belongs to the protein kinase superfamily. TKL Ser/Thr protein kinase family. TGFB receptor subfamily.</text>
</comment>
<keyword evidence="4" id="KW-0723">Serine/threonine-protein kinase</keyword>
<keyword evidence="9" id="KW-0418">Kinase</keyword>
<evidence type="ECO:0000256" key="15">
    <source>
        <dbReference type="SAM" id="Phobius"/>
    </source>
</evidence>
<keyword evidence="10" id="KW-0067">ATP-binding</keyword>
<dbReference type="PANTHER" id="PTHR23255">
    <property type="entry name" value="TRANSFORMING GROWTH FACTOR-BETA RECEPTOR TYPE I AND II"/>
    <property type="match status" value="1"/>
</dbReference>
<evidence type="ECO:0000256" key="4">
    <source>
        <dbReference type="ARBA" id="ARBA00022527"/>
    </source>
</evidence>
<dbReference type="Gene3D" id="1.10.510.10">
    <property type="entry name" value="Transferase(Phosphotransferase) domain 1"/>
    <property type="match status" value="1"/>
</dbReference>
<dbReference type="GO" id="GO:0048185">
    <property type="term" value="F:activin binding"/>
    <property type="evidence" value="ECO:0007669"/>
    <property type="project" value="TreeGrafter"/>
</dbReference>
<evidence type="ECO:0000256" key="16">
    <source>
        <dbReference type="SAM" id="SignalP"/>
    </source>
</evidence>
<dbReference type="EC" id="2.7.11.30" evidence="3"/>
<evidence type="ECO:0000256" key="12">
    <source>
        <dbReference type="ARBA" id="ARBA00023136"/>
    </source>
</evidence>
<dbReference type="Proteomes" id="UP000887575">
    <property type="component" value="Unassembled WGS sequence"/>
</dbReference>
<feature type="domain" description="Protein kinase" evidence="17">
    <location>
        <begin position="333"/>
        <end position="643"/>
    </location>
</feature>
<dbReference type="PROSITE" id="PS00108">
    <property type="entry name" value="PROTEIN_KINASE_ST"/>
    <property type="match status" value="1"/>
</dbReference>
<evidence type="ECO:0000256" key="5">
    <source>
        <dbReference type="ARBA" id="ARBA00022679"/>
    </source>
</evidence>
<feature type="compositionally biased region" description="Polar residues" evidence="14">
    <location>
        <begin position="296"/>
        <end position="312"/>
    </location>
</feature>
<evidence type="ECO:0000259" key="17">
    <source>
        <dbReference type="PROSITE" id="PS50011"/>
    </source>
</evidence>
<feature type="signal peptide" evidence="16">
    <location>
        <begin position="1"/>
        <end position="23"/>
    </location>
</feature>
<keyword evidence="5" id="KW-0808">Transferase</keyword>
<evidence type="ECO:0000256" key="11">
    <source>
        <dbReference type="ARBA" id="ARBA00022989"/>
    </source>
</evidence>
<dbReference type="InterPro" id="IPR011009">
    <property type="entry name" value="Kinase-like_dom_sf"/>
</dbReference>
<dbReference type="SMART" id="SM00220">
    <property type="entry name" value="S_TKc"/>
    <property type="match status" value="1"/>
</dbReference>
<dbReference type="GO" id="GO:0005524">
    <property type="term" value="F:ATP binding"/>
    <property type="evidence" value="ECO:0007669"/>
    <property type="project" value="UniProtKB-KW"/>
</dbReference>
<proteinExistence type="inferred from homology"/>
<evidence type="ECO:0000256" key="1">
    <source>
        <dbReference type="ARBA" id="ARBA00004479"/>
    </source>
</evidence>
<evidence type="ECO:0000256" key="14">
    <source>
        <dbReference type="SAM" id="MobiDB-lite"/>
    </source>
</evidence>
<keyword evidence="13" id="KW-0675">Receptor</keyword>
<sequence length="777" mass="88374">MVGTMRMLRPLFFLLILVSSVYSYAQPSPDMEKVFIDILNHSTSTNESLSVLLDGQNLIDKNLLDQYKKYGDLGKHYSIDDQTLFILCEQYNSTKCTLEGDCTRRIEKCFFEKKKNEHPLRPGCMAAFSYNHTTTIERNNWKLQIPAESMELRGCWPYDHNMVDSCVFEDECLAHYSGPKRQALFCCCKTHLCNDRNMTFVADSLYYYRELAKKTLFARGEPITEESLQKETELRMKEAAENPPKPPGSDGPETTNYTSVHWIIYFSIGVLLFMLLFLLIIFGSYLYRAHVRNKQSKTSSRASHPTTMTVEQQKARMRDDRIRALQVPNIREITNQERVAMGRFAEVFRAEMFLTTRNEPLTVALKKFRIGEIESFMHETEIFSLSTWKTRQHPYLTRFFGVYAQDGPMGQELSIVTEFQRRGSLYDFCKDSVMSLHHCLHILVTLLDGVAFLHEEGSIGKDYKFTIVHRDIKSRNVLLRDDYSAVLTDFGLAMRCDKLIHRGHELRGMLSRTTPIAQVGTSRYMAPEVLEGATEFSAAAFRQMDVYALALVIWEVVSRTEVTPEEPLTPYKMPYEEEVGKNPSLAQMREVVATKKIRPRYRRKITDNPILRQLASTGVEMWDPEADGRITAGCAMERVKEFIKELSGRTTSEEDHHDSGVSLTGSVNSACVGGSKETGSGCSSGLSNTLTLVHEPNEDPHDGIDENVLEDEEIDSDHGEAGGRPHCATPRQSPMLNRDGAINEKHGMCLALSPQFAFRRHLYSLGSQKPVACASDQ</sequence>
<keyword evidence="12 15" id="KW-0472">Membrane</keyword>
<dbReference type="PANTHER" id="PTHR23255:SF98">
    <property type="entry name" value="SERINE_THREONINE-PROTEIN KINASE RECEPTOR"/>
    <property type="match status" value="1"/>
</dbReference>
<evidence type="ECO:0000256" key="6">
    <source>
        <dbReference type="ARBA" id="ARBA00022692"/>
    </source>
</evidence>
<keyword evidence="8" id="KW-0547">Nucleotide-binding</keyword>
<keyword evidence="18" id="KW-1185">Reference proteome</keyword>
<accession>A0AAF3EBJ1</accession>
<feature type="transmembrane region" description="Helical" evidence="15">
    <location>
        <begin position="262"/>
        <end position="287"/>
    </location>
</feature>
<dbReference type="CDD" id="cd23617">
    <property type="entry name" value="TFP_LU_ECD_Daf4"/>
    <property type="match status" value="1"/>
</dbReference>
<evidence type="ECO:0000256" key="10">
    <source>
        <dbReference type="ARBA" id="ARBA00022840"/>
    </source>
</evidence>
<dbReference type="InterPro" id="IPR000719">
    <property type="entry name" value="Prot_kinase_dom"/>
</dbReference>
<evidence type="ECO:0000256" key="8">
    <source>
        <dbReference type="ARBA" id="ARBA00022741"/>
    </source>
</evidence>
<keyword evidence="6 15" id="KW-0812">Transmembrane</keyword>
<dbReference type="GO" id="GO:0071363">
    <property type="term" value="P:cellular response to growth factor stimulus"/>
    <property type="evidence" value="ECO:0007669"/>
    <property type="project" value="TreeGrafter"/>
</dbReference>
<name>A0AAF3EBJ1_9BILA</name>
<reference evidence="19" key="1">
    <citation type="submission" date="2024-02" db="UniProtKB">
        <authorList>
            <consortium name="WormBaseParasite"/>
        </authorList>
    </citation>
    <scope>IDENTIFICATION</scope>
</reference>
<comment type="subcellular location">
    <subcellularLocation>
        <location evidence="1">Membrane</location>
        <topology evidence="1">Single-pass type I membrane protein</topology>
    </subcellularLocation>
</comment>
<dbReference type="AlphaFoldDB" id="A0AAF3EBJ1"/>
<dbReference type="InterPro" id="IPR000333">
    <property type="entry name" value="TGFB_receptor"/>
</dbReference>
<dbReference type="WBParaSite" id="MBELARI_LOCUS11316">
    <property type="protein sequence ID" value="MBELARI_LOCUS11316"/>
    <property type="gene ID" value="MBELARI_LOCUS11316"/>
</dbReference>
<feature type="region of interest" description="Disordered" evidence="14">
    <location>
        <begin position="715"/>
        <end position="734"/>
    </location>
</feature>
<evidence type="ECO:0000256" key="13">
    <source>
        <dbReference type="ARBA" id="ARBA00023170"/>
    </source>
</evidence>
<organism evidence="18 19">
    <name type="scientific">Mesorhabditis belari</name>
    <dbReference type="NCBI Taxonomy" id="2138241"/>
    <lineage>
        <taxon>Eukaryota</taxon>
        <taxon>Metazoa</taxon>
        <taxon>Ecdysozoa</taxon>
        <taxon>Nematoda</taxon>
        <taxon>Chromadorea</taxon>
        <taxon>Rhabditida</taxon>
        <taxon>Rhabditina</taxon>
        <taxon>Rhabditomorpha</taxon>
        <taxon>Rhabditoidea</taxon>
        <taxon>Rhabditidae</taxon>
        <taxon>Mesorhabditinae</taxon>
        <taxon>Mesorhabditis</taxon>
    </lineage>
</organism>
<keyword evidence="11 15" id="KW-1133">Transmembrane helix</keyword>
<keyword evidence="7 16" id="KW-0732">Signal</keyword>
<dbReference type="PROSITE" id="PS50011">
    <property type="entry name" value="PROTEIN_KINASE_DOM"/>
    <property type="match status" value="1"/>
</dbReference>